<organism evidence="2 3">
    <name type="scientific">Halalkalibacter akibai (strain ATCC 43226 / DSM 21942 / CIP 109018 / JCM 9157 / 1139)</name>
    <name type="common">Bacillus akibai</name>
    <dbReference type="NCBI Taxonomy" id="1236973"/>
    <lineage>
        <taxon>Bacteria</taxon>
        <taxon>Bacillati</taxon>
        <taxon>Bacillota</taxon>
        <taxon>Bacilli</taxon>
        <taxon>Bacillales</taxon>
        <taxon>Bacillaceae</taxon>
        <taxon>Halalkalibacter</taxon>
    </lineage>
</organism>
<evidence type="ECO:0000313" key="2">
    <source>
        <dbReference type="EMBL" id="GAE35158.1"/>
    </source>
</evidence>
<gene>
    <name evidence="2" type="ORF">JCM9157_2253</name>
</gene>
<dbReference type="RefSeq" id="WP_035664440.1">
    <property type="nucleotide sequence ID" value="NZ_BAUV01000015.1"/>
</dbReference>
<evidence type="ECO:0000313" key="3">
    <source>
        <dbReference type="Proteomes" id="UP000018896"/>
    </source>
</evidence>
<evidence type="ECO:0000256" key="1">
    <source>
        <dbReference type="SAM" id="SignalP"/>
    </source>
</evidence>
<dbReference type="STRING" id="1236973.JCM9157_2253"/>
<feature type="signal peptide" evidence="1">
    <location>
        <begin position="1"/>
        <end position="23"/>
    </location>
</feature>
<feature type="chain" id="PRO_5004849033" evidence="1">
    <location>
        <begin position="24"/>
        <end position="141"/>
    </location>
</feature>
<reference evidence="2 3" key="1">
    <citation type="journal article" date="2014" name="Genome Announc.">
        <title>Draft Genome Sequences of Three Alkaliphilic Bacillus Strains, Bacillus wakoensis JCM 9140T, Bacillus akibai JCM 9157T, and Bacillus hemicellulosilyticus JCM 9152T.</title>
        <authorList>
            <person name="Yuki M."/>
            <person name="Oshima K."/>
            <person name="Suda W."/>
            <person name="Oshida Y."/>
            <person name="Kitamura K."/>
            <person name="Iida T."/>
            <person name="Hattori M."/>
            <person name="Ohkuma M."/>
        </authorList>
    </citation>
    <scope>NUCLEOTIDE SEQUENCE [LARGE SCALE GENOMIC DNA]</scope>
    <source>
        <strain evidence="2 3">JCM 9157</strain>
    </source>
</reference>
<proteinExistence type="predicted"/>
<dbReference type="eggNOG" id="ENOG5033J87">
    <property type="taxonomic scope" value="Bacteria"/>
</dbReference>
<comment type="caution">
    <text evidence="2">The sequence shown here is derived from an EMBL/GenBank/DDBJ whole genome shotgun (WGS) entry which is preliminary data.</text>
</comment>
<dbReference type="AlphaFoldDB" id="W4QU66"/>
<protein>
    <submittedName>
        <fullName evidence="2">Uncharacterized protein</fullName>
    </submittedName>
</protein>
<keyword evidence="1" id="KW-0732">Signal</keyword>
<dbReference type="OrthoDB" id="2066498at2"/>
<accession>W4QU66</accession>
<sequence>MKLLKLLFIVLLSVFIFSGAVSAGTTIDKNEFISQFEKSDFEFNIIDQVDIEINFAASQTILKLDDGRIHIFEFRDPIEMENESLFVSKDGFRIGHSFYSWVSQPHFYKKGNIIVLYVGENKEIIRCLDKLLGKPFAGQND</sequence>
<keyword evidence="3" id="KW-1185">Reference proteome</keyword>
<dbReference type="EMBL" id="BAUV01000015">
    <property type="protein sequence ID" value="GAE35158.1"/>
    <property type="molecule type" value="Genomic_DNA"/>
</dbReference>
<name>W4QU66_HALA3</name>
<dbReference type="Proteomes" id="UP000018896">
    <property type="component" value="Unassembled WGS sequence"/>
</dbReference>